<dbReference type="AlphaFoldDB" id="A0A2P2NDK6"/>
<accession>A0A2P2NDK6</accession>
<proteinExistence type="predicted"/>
<organism evidence="1">
    <name type="scientific">Rhizophora mucronata</name>
    <name type="common">Asiatic mangrove</name>
    <dbReference type="NCBI Taxonomy" id="61149"/>
    <lineage>
        <taxon>Eukaryota</taxon>
        <taxon>Viridiplantae</taxon>
        <taxon>Streptophyta</taxon>
        <taxon>Embryophyta</taxon>
        <taxon>Tracheophyta</taxon>
        <taxon>Spermatophyta</taxon>
        <taxon>Magnoliopsida</taxon>
        <taxon>eudicotyledons</taxon>
        <taxon>Gunneridae</taxon>
        <taxon>Pentapetalae</taxon>
        <taxon>rosids</taxon>
        <taxon>fabids</taxon>
        <taxon>Malpighiales</taxon>
        <taxon>Rhizophoraceae</taxon>
        <taxon>Rhizophora</taxon>
    </lineage>
</organism>
<dbReference type="EMBL" id="GGEC01060071">
    <property type="protein sequence ID" value="MBX40555.1"/>
    <property type="molecule type" value="Transcribed_RNA"/>
</dbReference>
<name>A0A2P2NDK6_RHIMU</name>
<reference evidence="1" key="1">
    <citation type="submission" date="2018-02" db="EMBL/GenBank/DDBJ databases">
        <title>Rhizophora mucronata_Transcriptome.</title>
        <authorList>
            <person name="Meera S.P."/>
            <person name="Sreeshan A."/>
            <person name="Augustine A."/>
        </authorList>
    </citation>
    <scope>NUCLEOTIDE SEQUENCE</scope>
    <source>
        <tissue evidence="1">Leaf</tissue>
    </source>
</reference>
<sequence>MNQILYTFIFSLNFLAGGQREVKVSMRLYHKCKHSQ</sequence>
<protein>
    <submittedName>
        <fullName evidence="1">Uncharacterized protein</fullName>
    </submittedName>
</protein>
<evidence type="ECO:0000313" key="1">
    <source>
        <dbReference type="EMBL" id="MBX40555.1"/>
    </source>
</evidence>